<dbReference type="AlphaFoldDB" id="A0A3S4T013"/>
<accession>A0A3S4T013</accession>
<reference evidence="1 2" key="1">
    <citation type="submission" date="2018-12" db="EMBL/GenBank/DDBJ databases">
        <authorList>
            <consortium name="Pathogen Informatics"/>
        </authorList>
    </citation>
    <scope>NUCLEOTIDE SEQUENCE [LARGE SCALE GENOMIC DNA]</scope>
    <source>
        <strain evidence="1 2">NCTC9428</strain>
    </source>
</reference>
<dbReference type="OrthoDB" id="7007743at2"/>
<organism evidence="1 2">
    <name type="scientific">Pseudomonas fluorescens</name>
    <dbReference type="NCBI Taxonomy" id="294"/>
    <lineage>
        <taxon>Bacteria</taxon>
        <taxon>Pseudomonadati</taxon>
        <taxon>Pseudomonadota</taxon>
        <taxon>Gammaproteobacteria</taxon>
        <taxon>Pseudomonadales</taxon>
        <taxon>Pseudomonadaceae</taxon>
        <taxon>Pseudomonas</taxon>
    </lineage>
</organism>
<evidence type="ECO:0000313" key="1">
    <source>
        <dbReference type="EMBL" id="VEF10562.1"/>
    </source>
</evidence>
<protein>
    <submittedName>
        <fullName evidence="1">Uncharacterized protein</fullName>
    </submittedName>
</protein>
<evidence type="ECO:0000313" key="2">
    <source>
        <dbReference type="Proteomes" id="UP000281909"/>
    </source>
</evidence>
<dbReference type="RefSeq" id="WP_126362424.1">
    <property type="nucleotide sequence ID" value="NZ_LR134318.1"/>
</dbReference>
<sequence>MRIANAARFDDVDYDAGFAYRGCNYLIQHEPDEFFVRTYDDEPGKATVLHPTSVGTNGGLRTLIEFLQSELKVSSVSLYKADVGGYAEVDMDSLEFKE</sequence>
<gene>
    <name evidence="1" type="ORF">NCTC9428_02168</name>
</gene>
<proteinExistence type="predicted"/>
<name>A0A3S4T013_PSEFL</name>
<dbReference type="Proteomes" id="UP000281909">
    <property type="component" value="Chromosome"/>
</dbReference>
<dbReference type="EMBL" id="LR134318">
    <property type="protein sequence ID" value="VEF10562.1"/>
    <property type="molecule type" value="Genomic_DNA"/>
</dbReference>